<dbReference type="Pfam" id="PF01408">
    <property type="entry name" value="GFO_IDH_MocA"/>
    <property type="match status" value="1"/>
</dbReference>
<dbReference type="AlphaFoldDB" id="A0A086P7Y4"/>
<sequence>MSIPIALVGVGKIACDQHMPTIAASAHFHLAGAVSSHASDLSVPVRGDLTSLKSAVPDLAAIAVCTPPVDRLRLLKEAFSLGLHVLMEKPPAKTLAEAEMFAPAARNAGRTLLQSWHSRCAAAVEPMRRWLVGQTVRHVTINWLEDVRVWHPGQEWIWSPGVGVFDPGINALSILTEILPSDLSVRESLLSIPANRSAPIAASLMIEASAGHDVSVQFSFDQRGPQSWTIDIETATERATLLDGGSHWAIGGVEQPLEDDRPEYARLYDQFADLIANGESDVDLRPFRLVADAFFLGETKQAPNFLWDS</sequence>
<dbReference type="RefSeq" id="WP_037467012.1">
    <property type="nucleotide sequence ID" value="NZ_BCZD01000034.1"/>
</dbReference>
<proteinExistence type="predicted"/>
<dbReference type="STRING" id="76947.GCA_002080435_02627"/>
<feature type="domain" description="Gfo/Idh/MocA-like oxidoreductase N-terminal" evidence="1">
    <location>
        <begin position="5"/>
        <end position="112"/>
    </location>
</feature>
<comment type="caution">
    <text evidence="2">The sequence shown here is derived from an EMBL/GenBank/DDBJ whole genome shotgun (WGS) entry which is preliminary data.</text>
</comment>
<dbReference type="OrthoDB" id="9813657at2"/>
<dbReference type="Proteomes" id="UP000024284">
    <property type="component" value="Unassembled WGS sequence"/>
</dbReference>
<dbReference type="PANTHER" id="PTHR43818">
    <property type="entry name" value="BCDNA.GH03377"/>
    <property type="match status" value="1"/>
</dbReference>
<dbReference type="SUPFAM" id="SSF51735">
    <property type="entry name" value="NAD(P)-binding Rossmann-fold domains"/>
    <property type="match status" value="1"/>
</dbReference>
<gene>
    <name evidence="2" type="ORF">BV98_002698</name>
</gene>
<accession>A0A086P7Y4</accession>
<dbReference type="InterPro" id="IPR036291">
    <property type="entry name" value="NAD(P)-bd_dom_sf"/>
</dbReference>
<dbReference type="InterPro" id="IPR000683">
    <property type="entry name" value="Gfo/Idh/MocA-like_OxRdtase_N"/>
</dbReference>
<organism evidence="2 3">
    <name type="scientific">Sphingobium herbicidovorans (strain ATCC 700291 / DSM 11019 / CCUG 56400 / KCTC 2939 / LMG 18315 / NBRC 16415 / MH)</name>
    <name type="common">Sphingomonas herbicidovorans</name>
    <dbReference type="NCBI Taxonomy" id="1219045"/>
    <lineage>
        <taxon>Bacteria</taxon>
        <taxon>Pseudomonadati</taxon>
        <taxon>Pseudomonadota</taxon>
        <taxon>Alphaproteobacteria</taxon>
        <taxon>Sphingomonadales</taxon>
        <taxon>Sphingomonadaceae</taxon>
        <taxon>Sphingobium</taxon>
    </lineage>
</organism>
<dbReference type="EMBL" id="JFZA02000026">
    <property type="protein sequence ID" value="KFG89502.1"/>
    <property type="molecule type" value="Genomic_DNA"/>
</dbReference>
<dbReference type="PANTHER" id="PTHR43818:SF7">
    <property type="entry name" value="DEHYDROGENASE"/>
    <property type="match status" value="1"/>
</dbReference>
<evidence type="ECO:0000313" key="3">
    <source>
        <dbReference type="Proteomes" id="UP000024284"/>
    </source>
</evidence>
<dbReference type="PATRIC" id="fig|1219045.3.peg.2732"/>
<dbReference type="GO" id="GO:0000166">
    <property type="term" value="F:nucleotide binding"/>
    <property type="evidence" value="ECO:0007669"/>
    <property type="project" value="InterPro"/>
</dbReference>
<dbReference type="eggNOG" id="COG0673">
    <property type="taxonomic scope" value="Bacteria"/>
</dbReference>
<keyword evidence="3" id="KW-1185">Reference proteome</keyword>
<evidence type="ECO:0000259" key="1">
    <source>
        <dbReference type="Pfam" id="PF01408"/>
    </source>
</evidence>
<name>A0A086P7Y4_SPHHM</name>
<dbReference type="Gene3D" id="3.30.360.10">
    <property type="entry name" value="Dihydrodipicolinate Reductase, domain 2"/>
    <property type="match status" value="1"/>
</dbReference>
<reference evidence="2" key="1">
    <citation type="submission" date="2014-08" db="EMBL/GenBank/DDBJ databases">
        <title>Draft genome sequences of Sphingobium herbicidovorans.</title>
        <authorList>
            <person name="Gan H.M."/>
            <person name="Gan H.Y."/>
            <person name="Savka M.A."/>
        </authorList>
    </citation>
    <scope>NUCLEOTIDE SEQUENCE [LARGE SCALE GENOMIC DNA]</scope>
    <source>
        <strain evidence="2">NBRC 16415</strain>
    </source>
</reference>
<protein>
    <submittedName>
        <fullName evidence="2">D-galactose 1-dehydrogenase</fullName>
    </submittedName>
</protein>
<evidence type="ECO:0000313" key="2">
    <source>
        <dbReference type="EMBL" id="KFG89502.1"/>
    </source>
</evidence>
<dbReference type="Gene3D" id="3.40.50.720">
    <property type="entry name" value="NAD(P)-binding Rossmann-like Domain"/>
    <property type="match status" value="1"/>
</dbReference>
<dbReference type="InterPro" id="IPR050463">
    <property type="entry name" value="Gfo/Idh/MocA_oxidrdct_glycsds"/>
</dbReference>